<comment type="caution">
    <text evidence="1">The sequence shown here is derived from an EMBL/GenBank/DDBJ whole genome shotgun (WGS) entry which is preliminary data.</text>
</comment>
<organism evidence="1">
    <name type="scientific">marine sediment metagenome</name>
    <dbReference type="NCBI Taxonomy" id="412755"/>
    <lineage>
        <taxon>unclassified sequences</taxon>
        <taxon>metagenomes</taxon>
        <taxon>ecological metagenomes</taxon>
    </lineage>
</organism>
<protein>
    <submittedName>
        <fullName evidence="1">Uncharacterized protein</fullName>
    </submittedName>
</protein>
<gene>
    <name evidence="1" type="ORF">LCGC14_3055420</name>
</gene>
<proteinExistence type="predicted"/>
<dbReference type="AlphaFoldDB" id="A0A0F8WKE6"/>
<dbReference type="EMBL" id="LAZR01064533">
    <property type="protein sequence ID" value="KKK57342.1"/>
    <property type="molecule type" value="Genomic_DNA"/>
</dbReference>
<name>A0A0F8WKE6_9ZZZZ</name>
<reference evidence="1" key="1">
    <citation type="journal article" date="2015" name="Nature">
        <title>Complex archaea that bridge the gap between prokaryotes and eukaryotes.</title>
        <authorList>
            <person name="Spang A."/>
            <person name="Saw J.H."/>
            <person name="Jorgensen S.L."/>
            <person name="Zaremba-Niedzwiedzka K."/>
            <person name="Martijn J."/>
            <person name="Lind A.E."/>
            <person name="van Eijk R."/>
            <person name="Schleper C."/>
            <person name="Guy L."/>
            <person name="Ettema T.J."/>
        </authorList>
    </citation>
    <scope>NUCLEOTIDE SEQUENCE</scope>
</reference>
<accession>A0A0F8WKE6</accession>
<evidence type="ECO:0000313" key="1">
    <source>
        <dbReference type="EMBL" id="KKK57342.1"/>
    </source>
</evidence>
<feature type="non-terminal residue" evidence="1">
    <location>
        <position position="166"/>
    </location>
</feature>
<sequence>MPRVKFHNAGAIGILQDIPAYDLPPEAWSDGLNVRVHDGAVWKSLGHEKIMDPPSIRTFALFPAFSASGAQLFAYPGLTDIYGTDGTTHTEISRVAGGDYTGTATDLWNGGLLGNILILNNGVDVPQAWISPALGTPVIALANWPASTIAKIVRPYKRFLVAYDVT</sequence>